<protein>
    <recommendedName>
        <fullName evidence="4">Ricin B lectin domain-containing protein</fullName>
    </recommendedName>
</protein>
<dbReference type="AlphaFoldDB" id="A0AA38J273"/>
<comment type="caution">
    <text evidence="2">The sequence shown here is derived from an EMBL/GenBank/DDBJ whole genome shotgun (WGS) entry which is preliminary data.</text>
</comment>
<dbReference type="PROSITE" id="PS50231">
    <property type="entry name" value="RICIN_B_LECTIN"/>
    <property type="match status" value="1"/>
</dbReference>
<organism evidence="2 3">
    <name type="scientific">Zophobas morio</name>
    <dbReference type="NCBI Taxonomy" id="2755281"/>
    <lineage>
        <taxon>Eukaryota</taxon>
        <taxon>Metazoa</taxon>
        <taxon>Ecdysozoa</taxon>
        <taxon>Arthropoda</taxon>
        <taxon>Hexapoda</taxon>
        <taxon>Insecta</taxon>
        <taxon>Pterygota</taxon>
        <taxon>Neoptera</taxon>
        <taxon>Endopterygota</taxon>
        <taxon>Coleoptera</taxon>
        <taxon>Polyphaga</taxon>
        <taxon>Cucujiformia</taxon>
        <taxon>Tenebrionidae</taxon>
        <taxon>Zophobas</taxon>
    </lineage>
</organism>
<name>A0AA38J273_9CUCU</name>
<evidence type="ECO:0000256" key="1">
    <source>
        <dbReference type="SAM" id="SignalP"/>
    </source>
</evidence>
<keyword evidence="1" id="KW-0732">Signal</keyword>
<evidence type="ECO:0008006" key="4">
    <source>
        <dbReference type="Google" id="ProtNLM"/>
    </source>
</evidence>
<sequence length="173" mass="19465">MGFQSKTVCKGLSLQLVIFVLCTNTGHMVTGSDVCNMNWLFFFQNVMDVLTIQPSESGQIVVEPFDYDASSPQLFGIECGSKPGLFYIVHNVTGQVLDIERDSPHHVIVASIDDESLWQQWFVDYQNRRVTNAVTRFVLAIEDSNFVPGAAVVVEPQSEEITPNQLWIVTEYE</sequence>
<dbReference type="Gene3D" id="2.80.10.50">
    <property type="match status" value="1"/>
</dbReference>
<dbReference type="InterPro" id="IPR035992">
    <property type="entry name" value="Ricin_B-like_lectins"/>
</dbReference>
<feature type="signal peptide" evidence="1">
    <location>
        <begin position="1"/>
        <end position="31"/>
    </location>
</feature>
<reference evidence="2" key="1">
    <citation type="journal article" date="2023" name="G3 (Bethesda)">
        <title>Whole genome assemblies of Zophobas morio and Tenebrio molitor.</title>
        <authorList>
            <person name="Kaur S."/>
            <person name="Stinson S.A."/>
            <person name="diCenzo G.C."/>
        </authorList>
    </citation>
    <scope>NUCLEOTIDE SEQUENCE</scope>
    <source>
        <strain evidence="2">QUZm001</strain>
    </source>
</reference>
<dbReference type="CDD" id="cd00161">
    <property type="entry name" value="beta-trefoil_Ricin-like"/>
    <property type="match status" value="1"/>
</dbReference>
<keyword evidence="3" id="KW-1185">Reference proteome</keyword>
<gene>
    <name evidence="2" type="ORF">Zmor_001570</name>
</gene>
<feature type="chain" id="PRO_5041333582" description="Ricin B lectin domain-containing protein" evidence="1">
    <location>
        <begin position="32"/>
        <end position="173"/>
    </location>
</feature>
<proteinExistence type="predicted"/>
<dbReference type="SUPFAM" id="SSF50370">
    <property type="entry name" value="Ricin B-like lectins"/>
    <property type="match status" value="1"/>
</dbReference>
<accession>A0AA38J273</accession>
<dbReference type="EMBL" id="JALNTZ010000001">
    <property type="protein sequence ID" value="KAJ3666115.1"/>
    <property type="molecule type" value="Genomic_DNA"/>
</dbReference>
<evidence type="ECO:0000313" key="3">
    <source>
        <dbReference type="Proteomes" id="UP001168821"/>
    </source>
</evidence>
<evidence type="ECO:0000313" key="2">
    <source>
        <dbReference type="EMBL" id="KAJ3666115.1"/>
    </source>
</evidence>
<dbReference type="Proteomes" id="UP001168821">
    <property type="component" value="Unassembled WGS sequence"/>
</dbReference>